<dbReference type="InterPro" id="IPR012373">
    <property type="entry name" value="Ferrdict_sens_TM"/>
</dbReference>
<evidence type="ECO:0000259" key="3">
    <source>
        <dbReference type="Pfam" id="PF16344"/>
    </source>
</evidence>
<organism evidence="4 5">
    <name type="scientific">Rapidithrix thailandica</name>
    <dbReference type="NCBI Taxonomy" id="413964"/>
    <lineage>
        <taxon>Bacteria</taxon>
        <taxon>Pseudomonadati</taxon>
        <taxon>Bacteroidota</taxon>
        <taxon>Cytophagia</taxon>
        <taxon>Cytophagales</taxon>
        <taxon>Flammeovirgaceae</taxon>
        <taxon>Rapidithrix</taxon>
    </lineage>
</organism>
<accession>A0AAW9RS37</accession>
<dbReference type="Gene3D" id="2.60.120.1440">
    <property type="match status" value="1"/>
</dbReference>
<feature type="transmembrane region" description="Helical" evidence="1">
    <location>
        <begin position="97"/>
        <end position="115"/>
    </location>
</feature>
<evidence type="ECO:0000259" key="2">
    <source>
        <dbReference type="Pfam" id="PF04773"/>
    </source>
</evidence>
<feature type="domain" description="FecR protein" evidence="2">
    <location>
        <begin position="139"/>
        <end position="230"/>
    </location>
</feature>
<dbReference type="PANTHER" id="PTHR30273">
    <property type="entry name" value="PERIPLASMIC SIGNAL SENSOR AND SIGMA FACTOR ACTIVATOR FECR-RELATED"/>
    <property type="match status" value="1"/>
</dbReference>
<reference evidence="4 5" key="1">
    <citation type="submission" date="2024-04" db="EMBL/GenBank/DDBJ databases">
        <title>Novel genus in family Flammeovirgaceae.</title>
        <authorList>
            <person name="Nguyen T.H."/>
            <person name="Vuong T.Q."/>
            <person name="Le H."/>
            <person name="Kim S.-G."/>
        </authorList>
    </citation>
    <scope>NUCLEOTIDE SEQUENCE [LARGE SCALE GENOMIC DNA]</scope>
    <source>
        <strain evidence="4 5">JCM 23209</strain>
    </source>
</reference>
<dbReference type="PANTHER" id="PTHR30273:SF2">
    <property type="entry name" value="PROTEIN FECR"/>
    <property type="match status" value="1"/>
</dbReference>
<dbReference type="InterPro" id="IPR006860">
    <property type="entry name" value="FecR"/>
</dbReference>
<comment type="caution">
    <text evidence="4">The sequence shown here is derived from an EMBL/GenBank/DDBJ whole genome shotgun (WGS) entry which is preliminary data.</text>
</comment>
<dbReference type="RefSeq" id="WP_346820522.1">
    <property type="nucleotide sequence ID" value="NZ_JBDKWZ010000003.1"/>
</dbReference>
<dbReference type="GO" id="GO:0016989">
    <property type="term" value="F:sigma factor antagonist activity"/>
    <property type="evidence" value="ECO:0007669"/>
    <property type="project" value="TreeGrafter"/>
</dbReference>
<protein>
    <submittedName>
        <fullName evidence="4">FecR domain-containing protein</fullName>
    </submittedName>
</protein>
<name>A0AAW9RS37_9BACT</name>
<evidence type="ECO:0000256" key="1">
    <source>
        <dbReference type="SAM" id="Phobius"/>
    </source>
</evidence>
<proteinExistence type="predicted"/>
<evidence type="ECO:0000313" key="4">
    <source>
        <dbReference type="EMBL" id="MEN7547737.1"/>
    </source>
</evidence>
<keyword evidence="1" id="KW-0812">Transmembrane</keyword>
<feature type="domain" description="Protein FecR C-terminal" evidence="3">
    <location>
        <begin position="274"/>
        <end position="341"/>
    </location>
</feature>
<dbReference type="Proteomes" id="UP001403385">
    <property type="component" value="Unassembled WGS sequence"/>
</dbReference>
<dbReference type="Pfam" id="PF04773">
    <property type="entry name" value="FecR"/>
    <property type="match status" value="1"/>
</dbReference>
<keyword evidence="1" id="KW-0472">Membrane</keyword>
<gene>
    <name evidence="4" type="ORF">AAG747_07450</name>
</gene>
<keyword evidence="1" id="KW-1133">Transmembrane helix</keyword>
<dbReference type="AlphaFoldDB" id="A0AAW9RS37"/>
<dbReference type="FunFam" id="2.60.120.1440:FF:000001">
    <property type="entry name" value="Putative anti-sigma factor"/>
    <property type="match status" value="1"/>
</dbReference>
<keyword evidence="5" id="KW-1185">Reference proteome</keyword>
<dbReference type="Gene3D" id="3.55.50.30">
    <property type="match status" value="1"/>
</dbReference>
<sequence>MDYSNYSVEDFLMDESFQKYVREGDKESQKIWEEILRNFPDKAPEIEEAKEILQWVRFQKRKPSIKDAEQDIKRFEKYLLQATIGKSGKVVPLWKRGWAAAVVVMVCAVGFLYYYPQVITVKKTDTVQNTKEYFERKVPDGQKLSLKLGDGTTVKINAGSSIKFPQKFTLDKREVYLEGEAYFEVVKDAGRPFIIHTGNFQTTVLGTSFNINAYPSQEVFKIALVEGKVQVEDIKEKSRRVQLTPNQMAICLDTGIVASAFDPEEELAWKNDILVFKEADIHQVAHKLERWYGVDITLSKTHLIEKKFTGRFHNQTLGHILKGASFALGFDYTQQGKSIIITGTK</sequence>
<evidence type="ECO:0000313" key="5">
    <source>
        <dbReference type="Proteomes" id="UP001403385"/>
    </source>
</evidence>
<dbReference type="PIRSF" id="PIRSF018266">
    <property type="entry name" value="FecR"/>
    <property type="match status" value="1"/>
</dbReference>
<dbReference type="EMBL" id="JBDKWZ010000003">
    <property type="protein sequence ID" value="MEN7547737.1"/>
    <property type="molecule type" value="Genomic_DNA"/>
</dbReference>
<dbReference type="Pfam" id="PF16344">
    <property type="entry name" value="FecR_C"/>
    <property type="match status" value="1"/>
</dbReference>
<dbReference type="InterPro" id="IPR032508">
    <property type="entry name" value="FecR_C"/>
</dbReference>